<dbReference type="EC" id="4.2.1.2" evidence="10"/>
<dbReference type="PANTHER" id="PTHR43351:SF2">
    <property type="entry name" value="L(+)-TARTRATE DEHYDRATASE SUBUNIT BETA-RELATED"/>
    <property type="match status" value="1"/>
</dbReference>
<dbReference type="Gene3D" id="3.20.130.10">
    <property type="entry name" value="Fe-S hydro-lyase, tartrate dehydratase beta-type, catalytic domain"/>
    <property type="match status" value="1"/>
</dbReference>
<evidence type="ECO:0000256" key="9">
    <source>
        <dbReference type="ARBA" id="ARBA00023239"/>
    </source>
</evidence>
<dbReference type="GO" id="GO:0006091">
    <property type="term" value="P:generation of precursor metabolites and energy"/>
    <property type="evidence" value="ECO:0007669"/>
    <property type="project" value="InterPro"/>
</dbReference>
<dbReference type="AlphaFoldDB" id="A0A437K4X2"/>
<evidence type="ECO:0000256" key="10">
    <source>
        <dbReference type="PIRNR" id="PIRNR001394"/>
    </source>
</evidence>
<feature type="domain" description="Fe-S hydro-lyase tartrate dehydratase beta-type catalytic" evidence="12">
    <location>
        <begin position="291"/>
        <end position="491"/>
    </location>
</feature>
<organism evidence="13 14">
    <name type="scientific">Niallia taxi</name>
    <dbReference type="NCBI Taxonomy" id="2499688"/>
    <lineage>
        <taxon>Bacteria</taxon>
        <taxon>Bacillati</taxon>
        <taxon>Bacillota</taxon>
        <taxon>Bacilli</taxon>
        <taxon>Bacillales</taxon>
        <taxon>Bacillaceae</taxon>
        <taxon>Niallia</taxon>
    </lineage>
</organism>
<dbReference type="GO" id="GO:0051539">
    <property type="term" value="F:4 iron, 4 sulfur cluster binding"/>
    <property type="evidence" value="ECO:0007669"/>
    <property type="project" value="UniProtKB-UniRule"/>
</dbReference>
<evidence type="ECO:0000259" key="12">
    <source>
        <dbReference type="Pfam" id="PF05683"/>
    </source>
</evidence>
<keyword evidence="8 10" id="KW-0411">Iron-sulfur</keyword>
<keyword evidence="9 10" id="KW-0456">Lyase</keyword>
<dbReference type="PIRSF" id="PIRSF001394">
    <property type="entry name" value="Fe_dep_fumar_hy"/>
    <property type="match status" value="1"/>
</dbReference>
<dbReference type="Pfam" id="PF05683">
    <property type="entry name" value="Fumerase_C"/>
    <property type="match status" value="1"/>
</dbReference>
<feature type="domain" description="Fe-S hydro-lyase tartrate dehydratase alpha-type catalytic" evidence="11">
    <location>
        <begin position="9"/>
        <end position="283"/>
    </location>
</feature>
<dbReference type="RefSeq" id="WP_127741783.1">
    <property type="nucleotide sequence ID" value="NZ_RZTZ01000016.1"/>
</dbReference>
<dbReference type="InterPro" id="IPR011167">
    <property type="entry name" value="Fe_dep_fumarate_hydratase"/>
</dbReference>
<keyword evidence="7 10" id="KW-0408">Iron</keyword>
<dbReference type="GO" id="GO:0046872">
    <property type="term" value="F:metal ion binding"/>
    <property type="evidence" value="ECO:0007669"/>
    <property type="project" value="UniProtKB-UniRule"/>
</dbReference>
<evidence type="ECO:0000256" key="7">
    <source>
        <dbReference type="ARBA" id="ARBA00023004"/>
    </source>
</evidence>
<evidence type="ECO:0000313" key="14">
    <source>
        <dbReference type="Proteomes" id="UP000288024"/>
    </source>
</evidence>
<evidence type="ECO:0000259" key="11">
    <source>
        <dbReference type="Pfam" id="PF05681"/>
    </source>
</evidence>
<dbReference type="Pfam" id="PF05681">
    <property type="entry name" value="Fumerase"/>
    <property type="match status" value="1"/>
</dbReference>
<comment type="cofactor">
    <cofactor evidence="2 10">
        <name>[4Fe-4S] cluster</name>
        <dbReference type="ChEBI" id="CHEBI:49883"/>
    </cofactor>
</comment>
<evidence type="ECO:0000256" key="8">
    <source>
        <dbReference type="ARBA" id="ARBA00023014"/>
    </source>
</evidence>
<keyword evidence="14" id="KW-1185">Reference proteome</keyword>
<comment type="catalytic activity">
    <reaction evidence="1 10">
        <text>(S)-malate = fumarate + H2O</text>
        <dbReference type="Rhea" id="RHEA:12460"/>
        <dbReference type="ChEBI" id="CHEBI:15377"/>
        <dbReference type="ChEBI" id="CHEBI:15589"/>
        <dbReference type="ChEBI" id="CHEBI:29806"/>
        <dbReference type="EC" id="4.2.1.2"/>
    </reaction>
</comment>
<evidence type="ECO:0000256" key="1">
    <source>
        <dbReference type="ARBA" id="ARBA00000929"/>
    </source>
</evidence>
<dbReference type="NCBIfam" id="TIGR00722">
    <property type="entry name" value="ttdA_fumA_fumB"/>
    <property type="match status" value="1"/>
</dbReference>
<gene>
    <name evidence="13" type="ORF">EM808_24465</name>
</gene>
<name>A0A437K4X2_9BACI</name>
<dbReference type="InterPro" id="IPR036660">
    <property type="entry name" value="Fe-S_hydroAse_TtdB_cat_sf"/>
</dbReference>
<proteinExistence type="inferred from homology"/>
<evidence type="ECO:0000313" key="13">
    <source>
        <dbReference type="EMBL" id="RVT57627.1"/>
    </source>
</evidence>
<keyword evidence="5 10" id="KW-0004">4Fe-4S</keyword>
<evidence type="ECO:0000256" key="4">
    <source>
        <dbReference type="ARBA" id="ARBA00011738"/>
    </source>
</evidence>
<dbReference type="EMBL" id="RZTZ01000016">
    <property type="protein sequence ID" value="RVT57627.1"/>
    <property type="molecule type" value="Genomic_DNA"/>
</dbReference>
<keyword evidence="6 10" id="KW-0479">Metal-binding</keyword>
<evidence type="ECO:0000256" key="2">
    <source>
        <dbReference type="ARBA" id="ARBA00001966"/>
    </source>
</evidence>
<comment type="subunit">
    <text evidence="4 10">Homodimer.</text>
</comment>
<dbReference type="SUPFAM" id="SSF117457">
    <property type="entry name" value="FumA C-terminal domain-like"/>
    <property type="match status" value="1"/>
</dbReference>
<evidence type="ECO:0000256" key="3">
    <source>
        <dbReference type="ARBA" id="ARBA00008876"/>
    </source>
</evidence>
<dbReference type="InterPro" id="IPR004646">
    <property type="entry name" value="Fe-S_hydro-lyase_TtdA-typ_cat"/>
</dbReference>
<reference evidence="13 14" key="1">
    <citation type="submission" date="2019-01" db="EMBL/GenBank/DDBJ databases">
        <title>Bacillus sp. M5HDSG1-1, whole genome shotgun sequence.</title>
        <authorList>
            <person name="Tuo L."/>
        </authorList>
    </citation>
    <scope>NUCLEOTIDE SEQUENCE [LARGE SCALE GENOMIC DNA]</scope>
    <source>
        <strain evidence="13 14">M5HDSG1-1</strain>
    </source>
</reference>
<dbReference type="GO" id="GO:0004333">
    <property type="term" value="F:fumarate hydratase activity"/>
    <property type="evidence" value="ECO:0007669"/>
    <property type="project" value="UniProtKB-UniRule"/>
</dbReference>
<dbReference type="NCBIfam" id="TIGR00723">
    <property type="entry name" value="ttdB_fumA_fumB"/>
    <property type="match status" value="1"/>
</dbReference>
<sequence length="509" mass="55484">MNIEALRTSIYQLIEETSTNLPKDVRRAIKSAAQRESAGTRSAMSLETIQENIGMADMEVSPICQDTGLPTFKIKTPVGTNQLEIKAVIHECIELATQKGKLRPNSVDSLHGVNSGNNLGAGTPVIKFEQWEKDYIDIGLILKGGGCENKNIQYSLPCELDGLGRAGRDLDGIRKCILHSVYQAQGQGCSAGFIGVGIGGDRSSGYDLAKEQLFRTVDDVNENAELAELEAYIMENANKLGIGTMGFGGETTLLGCKIGVMNRIPASFFVSVAYNCWAFRRLGIKLDANTGSIIAWKYQDGEKITFAGKVNSAEEDTVITLHAPISEEEIRRLKVGDVVEISGMMYTGRDAIHKYLSTNDSPVDLNGQVIYHCGPVMLKDDEDIWHVKAAGPTTSIREEPYQGDIMKKFGIRAVMGKGGMGTKTLNALAEHGGVYLNAIGGAAQYYADCIKAVKGVDLMQFGIPEAMWHLQVEGFRAVVTMDSHGNSLHEDIEKSSLEKLTQFKEPVYK</sequence>
<comment type="similarity">
    <text evidence="3 10">Belongs to the class-I fumarase family.</text>
</comment>
<protein>
    <recommendedName>
        <fullName evidence="10">Fumarate hydratase class I</fullName>
        <ecNumber evidence="10">4.2.1.2</ecNumber>
    </recommendedName>
</protein>
<evidence type="ECO:0000256" key="6">
    <source>
        <dbReference type="ARBA" id="ARBA00022723"/>
    </source>
</evidence>
<evidence type="ECO:0000256" key="5">
    <source>
        <dbReference type="ARBA" id="ARBA00022485"/>
    </source>
</evidence>
<comment type="function">
    <text evidence="10">Catalyzes the reversible hydration of fumarate to (S)-malate.</text>
</comment>
<accession>A0A437K4X2</accession>
<dbReference type="InterPro" id="IPR004647">
    <property type="entry name" value="Fe-S_hydro-lyase_TtdB-typ_cat"/>
</dbReference>
<dbReference type="PANTHER" id="PTHR43351">
    <property type="entry name" value="L(+)-TARTRATE DEHYDRATASE SUBUNIT BETA"/>
    <property type="match status" value="1"/>
</dbReference>
<comment type="caution">
    <text evidence="13">The sequence shown here is derived from an EMBL/GenBank/DDBJ whole genome shotgun (WGS) entry which is preliminary data.</text>
</comment>
<dbReference type="Proteomes" id="UP000288024">
    <property type="component" value="Unassembled WGS sequence"/>
</dbReference>